<feature type="compositionally biased region" description="Basic residues" evidence="1">
    <location>
        <begin position="492"/>
        <end position="508"/>
    </location>
</feature>
<feature type="region of interest" description="Disordered" evidence="1">
    <location>
        <begin position="578"/>
        <end position="603"/>
    </location>
</feature>
<evidence type="ECO:0000313" key="3">
    <source>
        <dbReference type="Proteomes" id="UP001500889"/>
    </source>
</evidence>
<feature type="region of interest" description="Disordered" evidence="1">
    <location>
        <begin position="384"/>
        <end position="559"/>
    </location>
</feature>
<feature type="compositionally biased region" description="Low complexity" evidence="1">
    <location>
        <begin position="1202"/>
        <end position="1224"/>
    </location>
</feature>
<dbReference type="Proteomes" id="UP001500889">
    <property type="component" value="Chromosome A"/>
</dbReference>
<feature type="region of interest" description="Disordered" evidence="1">
    <location>
        <begin position="1"/>
        <end position="20"/>
    </location>
</feature>
<organism evidence="2 3">
    <name type="scientific">Drosophila madeirensis</name>
    <name type="common">Fruit fly</name>
    <dbReference type="NCBI Taxonomy" id="30013"/>
    <lineage>
        <taxon>Eukaryota</taxon>
        <taxon>Metazoa</taxon>
        <taxon>Ecdysozoa</taxon>
        <taxon>Arthropoda</taxon>
        <taxon>Hexapoda</taxon>
        <taxon>Insecta</taxon>
        <taxon>Pterygota</taxon>
        <taxon>Neoptera</taxon>
        <taxon>Endopterygota</taxon>
        <taxon>Diptera</taxon>
        <taxon>Brachycera</taxon>
        <taxon>Muscomorpha</taxon>
        <taxon>Ephydroidea</taxon>
        <taxon>Drosophilidae</taxon>
        <taxon>Drosophila</taxon>
        <taxon>Sophophora</taxon>
    </lineage>
</organism>
<feature type="region of interest" description="Disordered" evidence="1">
    <location>
        <begin position="1000"/>
        <end position="1025"/>
    </location>
</feature>
<evidence type="ECO:0000256" key="1">
    <source>
        <dbReference type="SAM" id="MobiDB-lite"/>
    </source>
</evidence>
<dbReference type="EMBL" id="AP029266">
    <property type="protein sequence ID" value="BFG00441.1"/>
    <property type="molecule type" value="Genomic_DNA"/>
</dbReference>
<feature type="compositionally biased region" description="Polar residues" evidence="1">
    <location>
        <begin position="1129"/>
        <end position="1157"/>
    </location>
</feature>
<feature type="compositionally biased region" description="Basic residues" evidence="1">
    <location>
        <begin position="463"/>
        <end position="478"/>
    </location>
</feature>
<feature type="compositionally biased region" description="Gly residues" evidence="1">
    <location>
        <begin position="450"/>
        <end position="462"/>
    </location>
</feature>
<feature type="compositionally biased region" description="Gly residues" evidence="1">
    <location>
        <begin position="1002"/>
        <end position="1020"/>
    </location>
</feature>
<feature type="compositionally biased region" description="Basic and acidic residues" evidence="1">
    <location>
        <begin position="592"/>
        <end position="602"/>
    </location>
</feature>
<feature type="compositionally biased region" description="Gly residues" evidence="1">
    <location>
        <begin position="1064"/>
        <end position="1073"/>
    </location>
</feature>
<feature type="region of interest" description="Disordered" evidence="1">
    <location>
        <begin position="1061"/>
        <end position="1157"/>
    </location>
</feature>
<feature type="compositionally biased region" description="Polar residues" evidence="1">
    <location>
        <begin position="211"/>
        <end position="232"/>
    </location>
</feature>
<proteinExistence type="predicted"/>
<feature type="region of interest" description="Disordered" evidence="1">
    <location>
        <begin position="203"/>
        <end position="254"/>
    </location>
</feature>
<accession>A0AAU9FY07</accession>
<protein>
    <submittedName>
        <fullName evidence="2">Uncharacterized protein</fullName>
    </submittedName>
</protein>
<evidence type="ECO:0000313" key="2">
    <source>
        <dbReference type="EMBL" id="BFG00441.1"/>
    </source>
</evidence>
<dbReference type="AlphaFoldDB" id="A0AAU9FY07"/>
<sequence length="1231" mass="136988">MSFLPGEPVPPGFEEDDSSARPAVIQKQVDDFTRGPLIGTEYCVEIIEEERLRPKYYCVLCGNYSDIRTVFVHWTSVSHRSKYLQTHYQKAYEILQKIQKRASNAELVIATGTICSYIEKHCGRPRRIVSVLGAQFSQYRSKFCSQARDMFHFDECSGPDFVQEAQQLVQEIMKKKEEKGAPKKNERDENKNNSNDFIALDAISSDDESFGPSTNTGQNYKKSNPFDDQSASGRGANRSPPAPGELPKQQLPTPKELSIQASIIAHERYKWEKFRCMLELQLKQLRDETETYESFPEKHPDYPDEWKQFWNRRYKQLQEEKTDPNSYDYKPEWISYWKDRRVELFNIAVAKIKKDLKDKFKLTDEDEEKTKDLMERYKIRVSSPREVSAGLASSGSHVRRKPNFRNNRGGADDAAETVIDISDDEAPNPSMRNRAQYRRSRSVSKSPKRGFGGSGGIGGGRHPGSRRSRSRSSRRQYSKHIESRSTYSRSPQRGHRSRSPVYYHRRNLNHQVLSSSHGRSRDGYSDHRSGDPERRSRDRERTNDPDFYRSGSYSRASHGPYERMETFRVMDSRVYPEYTLPNKTRSKSPPSSKDKDKDKDAELLADDGPLTVVSVLRMLSAVEDHLGSLGPKALSLLSKALAMEMVRANAADDLLLNDDNCVLLETIKEKLKGILIAEVLDDPQKVRVVKKLITNIAAIIFQVKAKAKNDGGSRNSKAAANPIPASPIRLPYDRSNVSSKLVSALVVNGYYDVSSEDMDKLLHFYATLAKIEKSRRVAGKKFHFYEVINLLGLKHKKGKVVNDALDIDIDELMKEVESQLHKKEKIETIVGPKSDSIGMESLTDSDLQTLLQNFKFLSSEEQVHLIGHLRKLEVQEPLRVECLRKYVNLAELSGDGESCSDFLSRVAGTINPENTSAVSAAVATVTSSNKSSSATATASAAAAAALSSLSVRRRSFERELNVPQGSKQRRIGRPSPGFVIDDDDDDDYNFDDLVMKACDSNGGSGGSGTGAGSSRGGGGLPSVLPASSSPNALTFKPAASSKFSLDTESIIANLMDTLSNCQKQGGGNGGGSQQGNRERPSGAGAGTPGPSKSSRSAAKKQQQQLQKQGFTKMGGPNADPAMQQPQQQHPGYNQLDGNSAFQMPSQQHHFGQDPSATYNGGYSFSGYSNYQGPGQDMPSGYGGVPINPWANNGAAPQPPPFIQQQNYMAAQQQQQQPHPSQQYNNMFGPRH</sequence>
<feature type="compositionally biased region" description="Basic residues" evidence="1">
    <location>
        <begin position="435"/>
        <end position="448"/>
    </location>
</feature>
<gene>
    <name evidence="2" type="ORF">DMAD_00445</name>
</gene>
<reference evidence="2 3" key="1">
    <citation type="submission" date="2024-02" db="EMBL/GenBank/DDBJ databases">
        <title>A chromosome-level genome assembly of Drosophila madeirensis, a fruit fly species endemic to Madeira island.</title>
        <authorList>
            <person name="Tomihara K."/>
            <person name="Llopart A."/>
            <person name="Yamamoto D."/>
        </authorList>
    </citation>
    <scope>NUCLEOTIDE SEQUENCE [LARGE SCALE GENOMIC DNA]</scope>
    <source>
        <strain evidence="2 3">RF1</strain>
    </source>
</reference>
<name>A0AAU9FY07_DROMD</name>
<keyword evidence="3" id="KW-1185">Reference proteome</keyword>
<feature type="compositionally biased region" description="Basic and acidic residues" evidence="1">
    <location>
        <begin position="519"/>
        <end position="547"/>
    </location>
</feature>
<feature type="region of interest" description="Disordered" evidence="1">
    <location>
        <begin position="957"/>
        <end position="985"/>
    </location>
</feature>
<feature type="region of interest" description="Disordered" evidence="1">
    <location>
        <begin position="1175"/>
        <end position="1231"/>
    </location>
</feature>
<feature type="compositionally biased region" description="Low complexity" evidence="1">
    <location>
        <begin position="1088"/>
        <end position="1108"/>
    </location>
</feature>